<evidence type="ECO:0000313" key="2">
    <source>
        <dbReference type="EMBL" id="AWB68347.1"/>
    </source>
</evidence>
<dbReference type="InterPro" id="IPR000595">
    <property type="entry name" value="cNMP-bd_dom"/>
</dbReference>
<gene>
    <name evidence="2" type="ORF">C2869_18890</name>
</gene>
<organism evidence="2 3">
    <name type="scientific">Saccharobesus litoralis</name>
    <dbReference type="NCBI Taxonomy" id="2172099"/>
    <lineage>
        <taxon>Bacteria</taxon>
        <taxon>Pseudomonadati</taxon>
        <taxon>Pseudomonadota</taxon>
        <taxon>Gammaproteobacteria</taxon>
        <taxon>Alteromonadales</taxon>
        <taxon>Alteromonadaceae</taxon>
        <taxon>Saccharobesus</taxon>
    </lineage>
</organism>
<reference evidence="2 3" key="1">
    <citation type="submission" date="2018-01" db="EMBL/GenBank/DDBJ databases">
        <title>Genome sequence of a Cantenovulum-like bacteria.</title>
        <authorList>
            <person name="Tan W.R."/>
            <person name="Lau N.-S."/>
            <person name="Go F."/>
            <person name="Amirul A.-A.A."/>
        </authorList>
    </citation>
    <scope>NUCLEOTIDE SEQUENCE [LARGE SCALE GENOMIC DNA]</scope>
    <source>
        <strain evidence="2 3">CCB-QB4</strain>
    </source>
</reference>
<dbReference type="InterPro" id="IPR014710">
    <property type="entry name" value="RmlC-like_jellyroll"/>
</dbReference>
<dbReference type="SMART" id="SM00100">
    <property type="entry name" value="cNMP"/>
    <property type="match status" value="2"/>
</dbReference>
<dbReference type="PANTHER" id="PTHR24567">
    <property type="entry name" value="CRP FAMILY TRANSCRIPTIONAL REGULATORY PROTEIN"/>
    <property type="match status" value="1"/>
</dbReference>
<feature type="domain" description="Cyclic nucleotide-binding" evidence="1">
    <location>
        <begin position="194"/>
        <end position="241"/>
    </location>
</feature>
<dbReference type="GO" id="GO:0003700">
    <property type="term" value="F:DNA-binding transcription factor activity"/>
    <property type="evidence" value="ECO:0007669"/>
    <property type="project" value="TreeGrafter"/>
</dbReference>
<feature type="domain" description="Cyclic nucleotide-binding" evidence="1">
    <location>
        <begin position="13"/>
        <end position="70"/>
    </location>
</feature>
<proteinExistence type="predicted"/>
<dbReference type="SUPFAM" id="SSF51206">
    <property type="entry name" value="cAMP-binding domain-like"/>
    <property type="match status" value="2"/>
</dbReference>
<sequence length="505" mass="57194">MDTLISQLKQVSFFKDLPAALLEQLTNAGQFKTKHAGEVIANQFDKTENIYFLLSGKVKYLVQLGHIGQSRAVNNRQPIDKEKYQVGGSEFAGTLIGWSAFRQPHRFNSTVECETSCQLFKLPLKAINAFRAADHPWSVLINERIIQEIALQYRGARSYLFGTKTETYINKPNWSVTTSLSAAQLMQPLAASYFFEDFADHDLEVLANLTKTIELQPGETLLREGEYAKHLFMLVDGQIELNFLKKRDLPEDTVLYEQNANKNKVVLRTLSDSGHVIGWMAMAPNQPQPIHDVNAVALTQCRLVAWSADDLAQLANTHPSLFYQIQQQIIWLLGGRVRSTRTRFLAQHYGQEAIALQAMLNQNAALLGADSELYKIPFYLNQRMTYIDAFNTLDNVMANGSKLERLLAQQCLDVLELVYKEMQIYEKTKTIYQLVSRSQAETSSAIRQASCQAFIELFELADCVIQGEENLPTESGHIFVMNHLRNDEDNRLVNLHPYGSISFAA</sequence>
<evidence type="ECO:0000259" key="1">
    <source>
        <dbReference type="PROSITE" id="PS50042"/>
    </source>
</evidence>
<keyword evidence="3" id="KW-1185">Reference proteome</keyword>
<dbReference type="InterPro" id="IPR050397">
    <property type="entry name" value="Env_Response_Regulators"/>
</dbReference>
<dbReference type="InterPro" id="IPR018490">
    <property type="entry name" value="cNMP-bd_dom_sf"/>
</dbReference>
<dbReference type="RefSeq" id="WP_108604408.1">
    <property type="nucleotide sequence ID" value="NZ_CP026604.1"/>
</dbReference>
<dbReference type="EMBL" id="CP026604">
    <property type="protein sequence ID" value="AWB68347.1"/>
    <property type="molecule type" value="Genomic_DNA"/>
</dbReference>
<dbReference type="PROSITE" id="PS50042">
    <property type="entry name" value="CNMP_BINDING_3"/>
    <property type="match status" value="2"/>
</dbReference>
<dbReference type="CDD" id="cd00038">
    <property type="entry name" value="CAP_ED"/>
    <property type="match status" value="2"/>
</dbReference>
<dbReference type="KEGG" id="cate:C2869_18890"/>
<dbReference type="Proteomes" id="UP000244441">
    <property type="component" value="Chromosome"/>
</dbReference>
<dbReference type="Gene3D" id="2.60.120.10">
    <property type="entry name" value="Jelly Rolls"/>
    <property type="match status" value="2"/>
</dbReference>
<name>A0A2S0VVU6_9ALTE</name>
<dbReference type="Pfam" id="PF00027">
    <property type="entry name" value="cNMP_binding"/>
    <property type="match status" value="1"/>
</dbReference>
<accession>A0A2S0VVU6</accession>
<protein>
    <recommendedName>
        <fullName evidence="1">Cyclic nucleotide-binding domain-containing protein</fullName>
    </recommendedName>
</protein>
<dbReference type="GO" id="GO:0005829">
    <property type="term" value="C:cytosol"/>
    <property type="evidence" value="ECO:0007669"/>
    <property type="project" value="TreeGrafter"/>
</dbReference>
<dbReference type="OrthoDB" id="9790057at2"/>
<dbReference type="PANTHER" id="PTHR24567:SF26">
    <property type="entry name" value="REGULATORY PROTEIN YEIL"/>
    <property type="match status" value="1"/>
</dbReference>
<dbReference type="AlphaFoldDB" id="A0A2S0VVU6"/>
<evidence type="ECO:0000313" key="3">
    <source>
        <dbReference type="Proteomes" id="UP000244441"/>
    </source>
</evidence>